<gene>
    <name evidence="1" type="ORF">MRATA1EN22A_LOCUS9826</name>
</gene>
<sequence length="87" mass="8981">MTGSLSSPQEPLHPQVEGDEGDHQHQDGVGGSGLWGASVVPSGGVNILHPLAVSEQEKHHGATGPDHESNKNGIKDGPQVAKAYDIT</sequence>
<reference evidence="1" key="1">
    <citation type="submission" date="2023-05" db="EMBL/GenBank/DDBJ databases">
        <authorList>
            <consortium name="ELIXIR-Norway"/>
        </authorList>
    </citation>
    <scope>NUCLEOTIDE SEQUENCE</scope>
</reference>
<reference evidence="1" key="2">
    <citation type="submission" date="2025-03" db="EMBL/GenBank/DDBJ databases">
        <authorList>
            <consortium name="ELIXIR-Norway"/>
            <consortium name="Elixir Norway"/>
        </authorList>
    </citation>
    <scope>NUCLEOTIDE SEQUENCE</scope>
</reference>
<dbReference type="Proteomes" id="UP001162501">
    <property type="component" value="Chromosome 20"/>
</dbReference>
<accession>A0AC59YSB4</accession>
<evidence type="ECO:0000313" key="2">
    <source>
        <dbReference type="Proteomes" id="UP001162501"/>
    </source>
</evidence>
<organism evidence="1 2">
    <name type="scientific">Rangifer tarandus platyrhynchus</name>
    <name type="common">Svalbard reindeer</name>
    <dbReference type="NCBI Taxonomy" id="3082113"/>
    <lineage>
        <taxon>Eukaryota</taxon>
        <taxon>Metazoa</taxon>
        <taxon>Chordata</taxon>
        <taxon>Craniata</taxon>
        <taxon>Vertebrata</taxon>
        <taxon>Euteleostomi</taxon>
        <taxon>Mammalia</taxon>
        <taxon>Eutheria</taxon>
        <taxon>Laurasiatheria</taxon>
        <taxon>Artiodactyla</taxon>
        <taxon>Ruminantia</taxon>
        <taxon>Pecora</taxon>
        <taxon>Cervidae</taxon>
        <taxon>Odocoileinae</taxon>
        <taxon>Rangifer</taxon>
    </lineage>
</organism>
<protein>
    <submittedName>
        <fullName evidence="1">Uncharacterized protein</fullName>
    </submittedName>
</protein>
<dbReference type="EMBL" id="OX596104">
    <property type="protein sequence ID" value="CAM9952743.1"/>
    <property type="molecule type" value="Genomic_DNA"/>
</dbReference>
<name>A0AC59YSB4_RANTA</name>
<evidence type="ECO:0000313" key="1">
    <source>
        <dbReference type="EMBL" id="CAM9952743.1"/>
    </source>
</evidence>
<proteinExistence type="predicted"/>